<dbReference type="PROSITE" id="PS51482">
    <property type="entry name" value="DEGV"/>
    <property type="match status" value="1"/>
</dbReference>
<dbReference type="RefSeq" id="WP_014730275.1">
    <property type="nucleotide sequence ID" value="NC_017934.1"/>
</dbReference>
<dbReference type="EMBL" id="CP003532">
    <property type="protein sequence ID" value="AFK06160.1"/>
    <property type="molecule type" value="Genomic_DNA"/>
</dbReference>
<dbReference type="Proteomes" id="UP000002881">
    <property type="component" value="Chromosome"/>
</dbReference>
<dbReference type="PANTHER" id="PTHR33434">
    <property type="entry name" value="DEGV DOMAIN-CONTAINING PROTEIN DR_1986-RELATED"/>
    <property type="match status" value="1"/>
</dbReference>
<proteinExistence type="predicted"/>
<dbReference type="SUPFAM" id="SSF82549">
    <property type="entry name" value="DAK1/DegV-like"/>
    <property type="match status" value="1"/>
</dbReference>
<dbReference type="STRING" id="660470.Theba_0433"/>
<dbReference type="GeneID" id="87106286"/>
<dbReference type="InterPro" id="IPR050270">
    <property type="entry name" value="DegV_domain_contain"/>
</dbReference>
<dbReference type="InterPro" id="IPR043168">
    <property type="entry name" value="DegV_C"/>
</dbReference>
<dbReference type="NCBIfam" id="TIGR00762">
    <property type="entry name" value="DegV"/>
    <property type="match status" value="1"/>
</dbReference>
<reference evidence="2 3" key="1">
    <citation type="journal article" date="2012" name="Genome Biol. Evol.">
        <title>Genome Sequence of the Mesophilic Thermotogales Bacterium Mesotoga prima MesG1.Ag.4.2 Reveals the Largest Thermotogales Genome To Date.</title>
        <authorList>
            <person name="Zhaxybayeva O."/>
            <person name="Swithers K.S."/>
            <person name="Foght J."/>
            <person name="Green A.G."/>
            <person name="Bruce D."/>
            <person name="Detter C."/>
            <person name="Han S."/>
            <person name="Teshima H."/>
            <person name="Han J."/>
            <person name="Woyke T."/>
            <person name="Pitluck S."/>
            <person name="Nolan M."/>
            <person name="Ivanova N."/>
            <person name="Pati A."/>
            <person name="Land M.L."/>
            <person name="Dlutek M."/>
            <person name="Doolittle W.F."/>
            <person name="Noll K.M."/>
            <person name="Nesbo C.L."/>
        </authorList>
    </citation>
    <scope>NUCLEOTIDE SEQUENCE [LARGE SCALE GENOMIC DNA]</scope>
    <source>
        <strain evidence="3">mesG1.Ag.4.2</strain>
    </source>
</reference>
<sequence length="286" mass="30974">MIGIICDSVVDLPVELAERDDVYVVPIMVVLGEKSYREGVEISKSEIADYLDYNFARTSLPSPADVTEAFETMYSKGYDELLVVNLSSGLSGTYNLFKTIGEQFVSEHHSVKVESIDSLSLSGGIAMLVHKAIRMKERGDSLRVIASDLRSRAGIKNIVYFVLPTLKYLKQSGRIGKLQGSVGEILDVKPIGTINSGGIFILSGRARGMKKAVEKMVDRLIVAVKGKRVLCLALYHSGNDSDTLALVEWAKRKIISLSETLLTGELSSAILVHGGRGIIGVGALIA</sequence>
<dbReference type="GO" id="GO:0008289">
    <property type="term" value="F:lipid binding"/>
    <property type="evidence" value="ECO:0007669"/>
    <property type="project" value="UniProtKB-KW"/>
</dbReference>
<evidence type="ECO:0000256" key="1">
    <source>
        <dbReference type="ARBA" id="ARBA00023121"/>
    </source>
</evidence>
<name>I2F2K7_9BACT</name>
<dbReference type="Pfam" id="PF02645">
    <property type="entry name" value="DegV"/>
    <property type="match status" value="1"/>
</dbReference>
<organism evidence="2 3">
    <name type="scientific">Mesotoga prima MesG1.Ag.4.2</name>
    <dbReference type="NCBI Taxonomy" id="660470"/>
    <lineage>
        <taxon>Bacteria</taxon>
        <taxon>Thermotogati</taxon>
        <taxon>Thermotogota</taxon>
        <taxon>Thermotogae</taxon>
        <taxon>Kosmotogales</taxon>
        <taxon>Kosmotogaceae</taxon>
        <taxon>Mesotoga</taxon>
    </lineage>
</organism>
<accession>I2F2K7</accession>
<gene>
    <name evidence="2" type="ORF">Theba_0433</name>
</gene>
<dbReference type="eggNOG" id="COG1307">
    <property type="taxonomic scope" value="Bacteria"/>
</dbReference>
<dbReference type="KEGG" id="mpg:Theba_0433"/>
<dbReference type="PANTHER" id="PTHR33434:SF2">
    <property type="entry name" value="FATTY ACID-BINDING PROTEIN TM_1468"/>
    <property type="match status" value="1"/>
</dbReference>
<keyword evidence="1" id="KW-0446">Lipid-binding</keyword>
<protein>
    <submittedName>
        <fullName evidence="2">EDD domain protein, DegV family</fullName>
    </submittedName>
</protein>
<keyword evidence="3" id="KW-1185">Reference proteome</keyword>
<evidence type="ECO:0000313" key="2">
    <source>
        <dbReference type="EMBL" id="AFK06160.1"/>
    </source>
</evidence>
<dbReference type="InterPro" id="IPR003797">
    <property type="entry name" value="DegV"/>
</dbReference>
<dbReference type="AlphaFoldDB" id="I2F2K7"/>
<evidence type="ECO:0000313" key="3">
    <source>
        <dbReference type="Proteomes" id="UP000002881"/>
    </source>
</evidence>
<dbReference type="HOGENOM" id="CLU_048251_0_1_0"/>
<dbReference type="Gene3D" id="3.40.50.10170">
    <property type="match status" value="1"/>
</dbReference>
<dbReference type="Gene3D" id="3.30.1180.10">
    <property type="match status" value="1"/>
</dbReference>